<keyword evidence="2" id="KW-1185">Reference proteome</keyword>
<proteinExistence type="predicted"/>
<dbReference type="EMBL" id="LXQA010680334">
    <property type="protein sequence ID" value="MCI65691.1"/>
    <property type="molecule type" value="Genomic_DNA"/>
</dbReference>
<organism evidence="1 2">
    <name type="scientific">Trifolium medium</name>
    <dbReference type="NCBI Taxonomy" id="97028"/>
    <lineage>
        <taxon>Eukaryota</taxon>
        <taxon>Viridiplantae</taxon>
        <taxon>Streptophyta</taxon>
        <taxon>Embryophyta</taxon>
        <taxon>Tracheophyta</taxon>
        <taxon>Spermatophyta</taxon>
        <taxon>Magnoliopsida</taxon>
        <taxon>eudicotyledons</taxon>
        <taxon>Gunneridae</taxon>
        <taxon>Pentapetalae</taxon>
        <taxon>rosids</taxon>
        <taxon>fabids</taxon>
        <taxon>Fabales</taxon>
        <taxon>Fabaceae</taxon>
        <taxon>Papilionoideae</taxon>
        <taxon>50 kb inversion clade</taxon>
        <taxon>NPAAA clade</taxon>
        <taxon>Hologalegina</taxon>
        <taxon>IRL clade</taxon>
        <taxon>Trifolieae</taxon>
        <taxon>Trifolium</taxon>
    </lineage>
</organism>
<accession>A0A392TX22</accession>
<comment type="caution">
    <text evidence="1">The sequence shown here is derived from an EMBL/GenBank/DDBJ whole genome shotgun (WGS) entry which is preliminary data.</text>
</comment>
<dbReference type="AlphaFoldDB" id="A0A392TX22"/>
<evidence type="ECO:0000313" key="1">
    <source>
        <dbReference type="EMBL" id="MCI65691.1"/>
    </source>
</evidence>
<evidence type="ECO:0000313" key="2">
    <source>
        <dbReference type="Proteomes" id="UP000265520"/>
    </source>
</evidence>
<sequence>GYYNRWESSEERRQQQVDNVIQELGGLTLQFDNFQNDQQPPP</sequence>
<protein>
    <submittedName>
        <fullName evidence="1">Uncharacterized protein</fullName>
    </submittedName>
</protein>
<name>A0A392TX22_9FABA</name>
<feature type="non-terminal residue" evidence="1">
    <location>
        <position position="1"/>
    </location>
</feature>
<dbReference type="Proteomes" id="UP000265520">
    <property type="component" value="Unassembled WGS sequence"/>
</dbReference>
<reference evidence="1 2" key="1">
    <citation type="journal article" date="2018" name="Front. Plant Sci.">
        <title>Red Clover (Trifolium pratense) and Zigzag Clover (T. medium) - A Picture of Genomic Similarities and Differences.</title>
        <authorList>
            <person name="Dluhosova J."/>
            <person name="Istvanek J."/>
            <person name="Nedelnik J."/>
            <person name="Repkova J."/>
        </authorList>
    </citation>
    <scope>NUCLEOTIDE SEQUENCE [LARGE SCALE GENOMIC DNA]</scope>
    <source>
        <strain evidence="2">cv. 10/8</strain>
        <tissue evidence="1">Leaf</tissue>
    </source>
</reference>